<evidence type="ECO:0000259" key="1">
    <source>
        <dbReference type="Pfam" id="PF18726"/>
    </source>
</evidence>
<accession>A0A561EBL8</accession>
<proteinExistence type="predicted"/>
<gene>
    <name evidence="2" type="ORF">BKA23_1826</name>
</gene>
<dbReference type="RefSeq" id="WP_145227414.1">
    <property type="nucleotide sequence ID" value="NZ_VIVQ01000001.1"/>
</dbReference>
<dbReference type="InterPro" id="IPR040891">
    <property type="entry name" value="HEPN_SAV_6107"/>
</dbReference>
<feature type="domain" description="SAV-6107-like HEPN" evidence="1">
    <location>
        <begin position="31"/>
        <end position="125"/>
    </location>
</feature>
<dbReference type="EMBL" id="VIVQ01000001">
    <property type="protein sequence ID" value="TWE12998.1"/>
    <property type="molecule type" value="Genomic_DNA"/>
</dbReference>
<evidence type="ECO:0000313" key="2">
    <source>
        <dbReference type="EMBL" id="TWE12998.1"/>
    </source>
</evidence>
<sequence>MAVVIPSAPVPAVATAALELVDRTRTGLLLACHASTADDRFQLAHLAALRAGGALLAGAAPGARRSAPRNVWATLPAVAPDLSEWADFFTGTAAIRAEIERGARHVSTREADDLVRQVETFLELVLAHLGLPMMESFTACVAPTGRC</sequence>
<evidence type="ECO:0000313" key="3">
    <source>
        <dbReference type="Proteomes" id="UP000318297"/>
    </source>
</evidence>
<dbReference type="AlphaFoldDB" id="A0A561EBL8"/>
<organism evidence="2 3">
    <name type="scientific">Rudaeicoccus suwonensis</name>
    <dbReference type="NCBI Taxonomy" id="657409"/>
    <lineage>
        <taxon>Bacteria</taxon>
        <taxon>Bacillati</taxon>
        <taxon>Actinomycetota</taxon>
        <taxon>Actinomycetes</taxon>
        <taxon>Micrococcales</taxon>
        <taxon>Dermacoccaceae</taxon>
        <taxon>Rudaeicoccus</taxon>
    </lineage>
</organism>
<keyword evidence="3" id="KW-1185">Reference proteome</keyword>
<name>A0A561EBL8_9MICO</name>
<protein>
    <recommendedName>
        <fullName evidence="1">SAV-6107-like HEPN domain-containing protein</fullName>
    </recommendedName>
</protein>
<dbReference type="Pfam" id="PF18726">
    <property type="entry name" value="HEPN_SAV_6107"/>
    <property type="match status" value="1"/>
</dbReference>
<comment type="caution">
    <text evidence="2">The sequence shown here is derived from an EMBL/GenBank/DDBJ whole genome shotgun (WGS) entry which is preliminary data.</text>
</comment>
<reference evidence="2 3" key="1">
    <citation type="submission" date="2019-06" db="EMBL/GenBank/DDBJ databases">
        <title>Sequencing the genomes of 1000 actinobacteria strains.</title>
        <authorList>
            <person name="Klenk H.-P."/>
        </authorList>
    </citation>
    <scope>NUCLEOTIDE SEQUENCE [LARGE SCALE GENOMIC DNA]</scope>
    <source>
        <strain evidence="2 3">DSM 19560</strain>
    </source>
</reference>
<dbReference type="Proteomes" id="UP000318297">
    <property type="component" value="Unassembled WGS sequence"/>
</dbReference>
<dbReference type="OrthoDB" id="4570063at2"/>